<evidence type="ECO:0000313" key="2">
    <source>
        <dbReference type="Proteomes" id="UP000886595"/>
    </source>
</evidence>
<gene>
    <name evidence="1" type="ORF">Bca52824_085688</name>
</gene>
<organism evidence="1 2">
    <name type="scientific">Brassica carinata</name>
    <name type="common">Ethiopian mustard</name>
    <name type="synonym">Abyssinian cabbage</name>
    <dbReference type="NCBI Taxonomy" id="52824"/>
    <lineage>
        <taxon>Eukaryota</taxon>
        <taxon>Viridiplantae</taxon>
        <taxon>Streptophyta</taxon>
        <taxon>Embryophyta</taxon>
        <taxon>Tracheophyta</taxon>
        <taxon>Spermatophyta</taxon>
        <taxon>Magnoliopsida</taxon>
        <taxon>eudicotyledons</taxon>
        <taxon>Gunneridae</taxon>
        <taxon>Pentapetalae</taxon>
        <taxon>rosids</taxon>
        <taxon>malvids</taxon>
        <taxon>Brassicales</taxon>
        <taxon>Brassicaceae</taxon>
        <taxon>Brassiceae</taxon>
        <taxon>Brassica</taxon>
    </lineage>
</organism>
<dbReference type="EMBL" id="JAAMPC010000017">
    <property type="protein sequence ID" value="KAG2246060.1"/>
    <property type="molecule type" value="Genomic_DNA"/>
</dbReference>
<name>A0A8X7TL40_BRACI</name>
<dbReference type="AlphaFoldDB" id="A0A8X7TL40"/>
<dbReference type="Proteomes" id="UP000886595">
    <property type="component" value="Unassembled WGS sequence"/>
</dbReference>
<comment type="caution">
    <text evidence="1">The sequence shown here is derived from an EMBL/GenBank/DDBJ whole genome shotgun (WGS) entry which is preliminary data.</text>
</comment>
<accession>A0A8X7TL40</accession>
<evidence type="ECO:0000313" key="1">
    <source>
        <dbReference type="EMBL" id="KAG2246060.1"/>
    </source>
</evidence>
<proteinExistence type="predicted"/>
<keyword evidence="2" id="KW-1185">Reference proteome</keyword>
<reference evidence="1 2" key="1">
    <citation type="submission" date="2020-02" db="EMBL/GenBank/DDBJ databases">
        <authorList>
            <person name="Ma Q."/>
            <person name="Huang Y."/>
            <person name="Song X."/>
            <person name="Pei D."/>
        </authorList>
    </citation>
    <scope>NUCLEOTIDE SEQUENCE [LARGE SCALE GENOMIC DNA]</scope>
    <source>
        <strain evidence="1">Sxm20200214</strain>
        <tissue evidence="1">Leaf</tissue>
    </source>
</reference>
<sequence length="80" mass="9130">MSVTVGCDTVLTVDTKLPPSCNFLISESFKIAVEVYNRWRDYSGFLLRRVEKLNLQGKIRLEMSRENSKDELSSSLNITS</sequence>
<protein>
    <submittedName>
        <fullName evidence="1">Uncharacterized protein</fullName>
    </submittedName>
</protein>